<evidence type="ECO:0000256" key="3">
    <source>
        <dbReference type="ARBA" id="ARBA00012071"/>
    </source>
</evidence>
<evidence type="ECO:0000256" key="13">
    <source>
        <dbReference type="HAMAP-Rule" id="MF_00409"/>
    </source>
</evidence>
<evidence type="ECO:0000256" key="2">
    <source>
        <dbReference type="ARBA" id="ARBA00004870"/>
    </source>
</evidence>
<dbReference type="GO" id="GO:0005524">
    <property type="term" value="F:ATP binding"/>
    <property type="evidence" value="ECO:0007669"/>
    <property type="project" value="UniProtKB-UniRule"/>
</dbReference>
<dbReference type="Proteomes" id="UP000824139">
    <property type="component" value="Unassembled WGS sequence"/>
</dbReference>
<evidence type="ECO:0000256" key="1">
    <source>
        <dbReference type="ARBA" id="ARBA00002274"/>
    </source>
</evidence>
<comment type="function">
    <text evidence="1 13">Transfers the gamma-phosphate of ATP to the 4'-position of a tetraacyldisaccharide 1-phosphate intermediate (termed DS-1-P) to form tetraacyldisaccharide 1,4'-bis-phosphate (lipid IVA).</text>
</comment>
<dbReference type="InterPro" id="IPR027417">
    <property type="entry name" value="P-loop_NTPase"/>
</dbReference>
<evidence type="ECO:0000313" key="15">
    <source>
        <dbReference type="Proteomes" id="UP000824139"/>
    </source>
</evidence>
<dbReference type="GO" id="GO:0009245">
    <property type="term" value="P:lipid A biosynthetic process"/>
    <property type="evidence" value="ECO:0007669"/>
    <property type="project" value="UniProtKB-UniRule"/>
</dbReference>
<dbReference type="EMBL" id="DVJO01000149">
    <property type="protein sequence ID" value="HIS83280.1"/>
    <property type="molecule type" value="Genomic_DNA"/>
</dbReference>
<evidence type="ECO:0000256" key="12">
    <source>
        <dbReference type="ARBA" id="ARBA00029757"/>
    </source>
</evidence>
<comment type="catalytic activity">
    <reaction evidence="13">
        <text>a lipid A disaccharide + ATP = a lipid IVA + ADP + H(+)</text>
        <dbReference type="Rhea" id="RHEA:67840"/>
        <dbReference type="ChEBI" id="CHEBI:15378"/>
        <dbReference type="ChEBI" id="CHEBI:30616"/>
        <dbReference type="ChEBI" id="CHEBI:176343"/>
        <dbReference type="ChEBI" id="CHEBI:176425"/>
        <dbReference type="ChEBI" id="CHEBI:456216"/>
        <dbReference type="EC" id="2.7.1.130"/>
    </reaction>
</comment>
<dbReference type="SUPFAM" id="SSF52540">
    <property type="entry name" value="P-loop containing nucleoside triphosphate hydrolases"/>
    <property type="match status" value="1"/>
</dbReference>
<comment type="caution">
    <text evidence="14">The sequence shown here is derived from an EMBL/GenBank/DDBJ whole genome shotgun (WGS) entry which is preliminary data.</text>
</comment>
<dbReference type="AlphaFoldDB" id="A0A9D1FWJ4"/>
<evidence type="ECO:0000256" key="5">
    <source>
        <dbReference type="ARBA" id="ARBA00022516"/>
    </source>
</evidence>
<comment type="similarity">
    <text evidence="13">Belongs to the LpxK family.</text>
</comment>
<dbReference type="GO" id="GO:0005886">
    <property type="term" value="C:plasma membrane"/>
    <property type="evidence" value="ECO:0007669"/>
    <property type="project" value="TreeGrafter"/>
</dbReference>
<keyword evidence="8 13" id="KW-0547">Nucleotide-binding</keyword>
<proteinExistence type="inferred from homology"/>
<evidence type="ECO:0000313" key="14">
    <source>
        <dbReference type="EMBL" id="HIS83280.1"/>
    </source>
</evidence>
<dbReference type="PANTHER" id="PTHR42724">
    <property type="entry name" value="TETRAACYLDISACCHARIDE 4'-KINASE"/>
    <property type="match status" value="1"/>
</dbReference>
<keyword evidence="5 13" id="KW-0444">Lipid biosynthesis</keyword>
<evidence type="ECO:0000256" key="4">
    <source>
        <dbReference type="ARBA" id="ARBA00016436"/>
    </source>
</evidence>
<dbReference type="InterPro" id="IPR003758">
    <property type="entry name" value="LpxK"/>
</dbReference>
<feature type="binding site" evidence="13">
    <location>
        <begin position="63"/>
        <end position="70"/>
    </location>
    <ligand>
        <name>ATP</name>
        <dbReference type="ChEBI" id="CHEBI:30616"/>
    </ligand>
</feature>
<evidence type="ECO:0000256" key="10">
    <source>
        <dbReference type="ARBA" id="ARBA00022840"/>
    </source>
</evidence>
<evidence type="ECO:0000256" key="6">
    <source>
        <dbReference type="ARBA" id="ARBA00022556"/>
    </source>
</evidence>
<accession>A0A9D1FWJ4</accession>
<dbReference type="EC" id="2.7.1.130" evidence="3 13"/>
<evidence type="ECO:0000256" key="8">
    <source>
        <dbReference type="ARBA" id="ARBA00022741"/>
    </source>
</evidence>
<evidence type="ECO:0000256" key="11">
    <source>
        <dbReference type="ARBA" id="ARBA00023098"/>
    </source>
</evidence>
<keyword evidence="11 13" id="KW-0443">Lipid metabolism</keyword>
<dbReference type="NCBIfam" id="TIGR00682">
    <property type="entry name" value="lpxK"/>
    <property type="match status" value="1"/>
</dbReference>
<evidence type="ECO:0000256" key="9">
    <source>
        <dbReference type="ARBA" id="ARBA00022777"/>
    </source>
</evidence>
<evidence type="ECO:0000256" key="7">
    <source>
        <dbReference type="ARBA" id="ARBA00022679"/>
    </source>
</evidence>
<dbReference type="PANTHER" id="PTHR42724:SF1">
    <property type="entry name" value="TETRAACYLDISACCHARIDE 4'-KINASE, MITOCHONDRIAL-RELATED"/>
    <property type="match status" value="1"/>
</dbReference>
<dbReference type="HAMAP" id="MF_00409">
    <property type="entry name" value="LpxK"/>
    <property type="match status" value="1"/>
</dbReference>
<organism evidence="14 15">
    <name type="scientific">Candidatus Scatenecus faecavium</name>
    <dbReference type="NCBI Taxonomy" id="2840915"/>
    <lineage>
        <taxon>Bacteria</taxon>
        <taxon>Candidatus Scatenecus</taxon>
    </lineage>
</organism>
<keyword evidence="6 13" id="KW-0441">Lipid A biosynthesis</keyword>
<dbReference type="GO" id="GO:0009029">
    <property type="term" value="F:lipid-A 4'-kinase activity"/>
    <property type="evidence" value="ECO:0007669"/>
    <property type="project" value="UniProtKB-UniRule"/>
</dbReference>
<dbReference type="GO" id="GO:0009244">
    <property type="term" value="P:lipopolysaccharide core region biosynthetic process"/>
    <property type="evidence" value="ECO:0007669"/>
    <property type="project" value="TreeGrafter"/>
</dbReference>
<reference evidence="14" key="1">
    <citation type="submission" date="2020-10" db="EMBL/GenBank/DDBJ databases">
        <authorList>
            <person name="Gilroy R."/>
        </authorList>
    </citation>
    <scope>NUCLEOTIDE SEQUENCE</scope>
    <source>
        <strain evidence="14">CHK152-2994</strain>
    </source>
</reference>
<keyword evidence="10 13" id="KW-0067">ATP-binding</keyword>
<protein>
    <recommendedName>
        <fullName evidence="4 13">Tetraacyldisaccharide 4'-kinase</fullName>
        <ecNumber evidence="3 13">2.7.1.130</ecNumber>
    </recommendedName>
    <alternativeName>
        <fullName evidence="12 13">Lipid A 4'-kinase</fullName>
    </alternativeName>
</protein>
<keyword evidence="9 13" id="KW-0418">Kinase</keyword>
<sequence>MNFKTEITKIHYDKNAKGTFFRLLEFCSIFYGIGSALKNTLYDKGILKPEKVDAYVISVGNVTTGGVGKTPVVSEIAKYYISKGEKTAIISRGYGGALSNKQINVISDGKEIFHNARLAGDEPFWLAQNTTGAVVITSKNRVEAAKYAVEKYGVTKIILDDGFQHRKLHRDLDIILSDSEKMYGNEHLLPAGPLREGKEAFNRVDRMVIVSKNTDHTRAEKLAKITAKKMCIKTTICYTEPNYVYNIKNGEILPDGSTITAMCAIGQPEQFYKFLNNYKIEKTLTFDDHHSYVPEDLPEGTIVTTEKDAVKLSNFNRDNIYALKLRTKIDLDKLLG</sequence>
<comment type="pathway">
    <text evidence="2 13">Glycolipid biosynthesis; lipid IV(A) biosynthesis; lipid IV(A) from (3R)-3-hydroxytetradecanoyl-[acyl-carrier-protein] and UDP-N-acetyl-alpha-D-glucosamine: step 6/6.</text>
</comment>
<keyword evidence="7 13" id="KW-0808">Transferase</keyword>
<gene>
    <name evidence="13 14" type="primary">lpxK</name>
    <name evidence="14" type="ORF">IAD41_06730</name>
</gene>
<reference evidence="14" key="2">
    <citation type="journal article" date="2021" name="PeerJ">
        <title>Extensive microbial diversity within the chicken gut microbiome revealed by metagenomics and culture.</title>
        <authorList>
            <person name="Gilroy R."/>
            <person name="Ravi A."/>
            <person name="Getino M."/>
            <person name="Pursley I."/>
            <person name="Horton D.L."/>
            <person name="Alikhan N.F."/>
            <person name="Baker D."/>
            <person name="Gharbi K."/>
            <person name="Hall N."/>
            <person name="Watson M."/>
            <person name="Adriaenssens E.M."/>
            <person name="Foster-Nyarko E."/>
            <person name="Jarju S."/>
            <person name="Secka A."/>
            <person name="Antonio M."/>
            <person name="Oren A."/>
            <person name="Chaudhuri R.R."/>
            <person name="La Ragione R."/>
            <person name="Hildebrand F."/>
            <person name="Pallen M.J."/>
        </authorList>
    </citation>
    <scope>NUCLEOTIDE SEQUENCE</scope>
    <source>
        <strain evidence="14">CHK152-2994</strain>
    </source>
</reference>
<dbReference type="Pfam" id="PF02606">
    <property type="entry name" value="LpxK"/>
    <property type="match status" value="1"/>
</dbReference>
<name>A0A9D1FWJ4_9BACT</name>